<organism evidence="7 8">
    <name type="scientific">Discostella pseudostelligera</name>
    <dbReference type="NCBI Taxonomy" id="259834"/>
    <lineage>
        <taxon>Eukaryota</taxon>
        <taxon>Sar</taxon>
        <taxon>Stramenopiles</taxon>
        <taxon>Ochrophyta</taxon>
        <taxon>Bacillariophyta</taxon>
        <taxon>Coscinodiscophyceae</taxon>
        <taxon>Thalassiosirophycidae</taxon>
        <taxon>Stephanodiscales</taxon>
        <taxon>Stephanodiscaceae</taxon>
        <taxon>Discostella</taxon>
    </lineage>
</organism>
<evidence type="ECO:0000256" key="1">
    <source>
        <dbReference type="ARBA" id="ARBA00022603"/>
    </source>
</evidence>
<feature type="compositionally biased region" description="Low complexity" evidence="5">
    <location>
        <begin position="20"/>
        <end position="30"/>
    </location>
</feature>
<dbReference type="CDD" id="cd02440">
    <property type="entry name" value="AdoMet_MTases"/>
    <property type="match status" value="1"/>
</dbReference>
<dbReference type="InterPro" id="IPR029063">
    <property type="entry name" value="SAM-dependent_MTases_sf"/>
</dbReference>
<dbReference type="PANTHER" id="PTHR11006:SF68">
    <property type="entry name" value="PROTEIN ARGININE N-METHYLTRANSFERASE PRMT10"/>
    <property type="match status" value="1"/>
</dbReference>
<dbReference type="GO" id="GO:0008168">
    <property type="term" value="F:methyltransferase activity"/>
    <property type="evidence" value="ECO:0007669"/>
    <property type="project" value="UniProtKB-KW"/>
</dbReference>
<feature type="region of interest" description="Disordered" evidence="5">
    <location>
        <begin position="1"/>
        <end position="30"/>
    </location>
</feature>
<reference evidence="7 8" key="1">
    <citation type="submission" date="2024-10" db="EMBL/GenBank/DDBJ databases">
        <title>Updated reference genomes for cyclostephanoid diatoms.</title>
        <authorList>
            <person name="Roberts W.R."/>
            <person name="Alverson A.J."/>
        </authorList>
    </citation>
    <scope>NUCLEOTIDE SEQUENCE [LARGE SCALE GENOMIC DNA]</scope>
    <source>
        <strain evidence="7 8">AJA232-27</strain>
    </source>
</reference>
<protein>
    <recommendedName>
        <fullName evidence="6">Protein arginine N-methyltransferase domain-containing protein</fullName>
    </recommendedName>
</protein>
<evidence type="ECO:0000256" key="4">
    <source>
        <dbReference type="PROSITE-ProRule" id="PRU01015"/>
    </source>
</evidence>
<evidence type="ECO:0000256" key="5">
    <source>
        <dbReference type="SAM" id="MobiDB-lite"/>
    </source>
</evidence>
<keyword evidence="1 4" id="KW-0489">Methyltransferase</keyword>
<evidence type="ECO:0000256" key="3">
    <source>
        <dbReference type="ARBA" id="ARBA00022691"/>
    </source>
</evidence>
<proteinExistence type="predicted"/>
<dbReference type="Proteomes" id="UP001530293">
    <property type="component" value="Unassembled WGS sequence"/>
</dbReference>
<dbReference type="InterPro" id="IPR025799">
    <property type="entry name" value="Arg_MeTrfase"/>
</dbReference>
<name>A0ABD3MJ03_9STRA</name>
<dbReference type="PROSITE" id="PS51678">
    <property type="entry name" value="SAM_MT_PRMT"/>
    <property type="match status" value="1"/>
</dbReference>
<dbReference type="PANTHER" id="PTHR11006">
    <property type="entry name" value="PROTEIN ARGININE N-METHYLTRANSFERASE"/>
    <property type="match status" value="1"/>
</dbReference>
<feature type="domain" description="Protein arginine N-methyltransferase" evidence="6">
    <location>
        <begin position="289"/>
        <end position="487"/>
    </location>
</feature>
<evidence type="ECO:0000313" key="8">
    <source>
        <dbReference type="Proteomes" id="UP001530293"/>
    </source>
</evidence>
<evidence type="ECO:0000259" key="6">
    <source>
        <dbReference type="Pfam" id="PF22528"/>
    </source>
</evidence>
<accession>A0ABD3MJ03</accession>
<keyword evidence="2 4" id="KW-0808">Transferase</keyword>
<comment type="caution">
    <text evidence="7">The sequence shown here is derived from an EMBL/GenBank/DDBJ whole genome shotgun (WGS) entry which is preliminary data.</text>
</comment>
<dbReference type="AlphaFoldDB" id="A0ABD3MJ03"/>
<keyword evidence="8" id="KW-1185">Reference proteome</keyword>
<dbReference type="Gene3D" id="3.40.50.150">
    <property type="entry name" value="Vaccinia Virus protein VP39"/>
    <property type="match status" value="2"/>
</dbReference>
<dbReference type="Pfam" id="PF22528">
    <property type="entry name" value="PRMT_C"/>
    <property type="match status" value="1"/>
</dbReference>
<sequence>MSSNHDDNVAAGTTTTAPPSSSSSSSSFRNISSSNNIPTFDGDDKAKATDFANYFCAYAQLYHQKQMLTDHNRMAAYHAAIMGNPDVFKDKVVMDVGTGSGILAGEMASFLCQSFYLMFTHLTLLYSHHFTLTTIIGTSTTTTYTHVDNTIIVWAAQAGAKRVYAIEYTAMANHARRVVQANGVDHIVTVIQGAVEDVVLPEEDWDGVGLVQEEGDVEFHDDGRKNQRVVDIILSEWMGYFLLRESMLDSLVRARDTFLKPKTGLMMPSHATMLLAPITDEEERRASHTDYAAAMEDWKEFAETTQTMYGVDMSVLEKDFDREQKEYYVLSSRWAELRSECLLAEPCVVKEYDMHTCTVEDARGVGLAVGEDEGSGVPFDFDVVGRSSAENAHDGAVGPISGFAGWFTVDFKSRTDEVGRGVAPEVSNPAHLSTGPVVGYTHWGQQVFHLPSAIPLLADQTTRLDGTMEMMRTKESARLYNIRFRFTSSRRKTGSDKEGGVLMKSKLEELIYQMP</sequence>
<evidence type="ECO:0000313" key="7">
    <source>
        <dbReference type="EMBL" id="KAL3763532.1"/>
    </source>
</evidence>
<dbReference type="GO" id="GO:0032259">
    <property type="term" value="P:methylation"/>
    <property type="evidence" value="ECO:0007669"/>
    <property type="project" value="UniProtKB-KW"/>
</dbReference>
<dbReference type="InterPro" id="IPR055135">
    <property type="entry name" value="PRMT_dom"/>
</dbReference>
<dbReference type="EMBL" id="JALLBG020000121">
    <property type="protein sequence ID" value="KAL3763532.1"/>
    <property type="molecule type" value="Genomic_DNA"/>
</dbReference>
<gene>
    <name evidence="7" type="ORF">ACHAWU_009216</name>
</gene>
<dbReference type="SUPFAM" id="SSF53335">
    <property type="entry name" value="S-adenosyl-L-methionine-dependent methyltransferases"/>
    <property type="match status" value="2"/>
</dbReference>
<evidence type="ECO:0000256" key="2">
    <source>
        <dbReference type="ARBA" id="ARBA00022679"/>
    </source>
</evidence>
<dbReference type="Gene3D" id="2.70.160.11">
    <property type="entry name" value="Hnrnp arginine n-methyltransferase1"/>
    <property type="match status" value="1"/>
</dbReference>
<keyword evidence="3 4" id="KW-0949">S-adenosyl-L-methionine</keyword>